<evidence type="ECO:0000313" key="14">
    <source>
        <dbReference type="Proteomes" id="UP000243924"/>
    </source>
</evidence>
<feature type="domain" description="ABC transmembrane type-2" evidence="12">
    <location>
        <begin position="25"/>
        <end position="250"/>
    </location>
</feature>
<keyword evidence="9" id="KW-0625">Polysaccharide transport</keyword>
<proteinExistence type="inferred from homology"/>
<evidence type="ECO:0000256" key="9">
    <source>
        <dbReference type="ARBA" id="ARBA00023047"/>
    </source>
</evidence>
<keyword evidence="3 11" id="KW-0813">Transport</keyword>
<keyword evidence="7" id="KW-0972">Capsule biogenesis/degradation</keyword>
<evidence type="ECO:0000256" key="2">
    <source>
        <dbReference type="ARBA" id="ARBA00007783"/>
    </source>
</evidence>
<evidence type="ECO:0000256" key="1">
    <source>
        <dbReference type="ARBA" id="ARBA00004651"/>
    </source>
</evidence>
<name>A0A1H2HVS5_9GAMM</name>
<dbReference type="PRINTS" id="PR00164">
    <property type="entry name" value="ABC2TRNSPORT"/>
</dbReference>
<dbReference type="GO" id="GO:0043190">
    <property type="term" value="C:ATP-binding cassette (ABC) transporter complex"/>
    <property type="evidence" value="ECO:0007669"/>
    <property type="project" value="InterPro"/>
</dbReference>
<keyword evidence="4 11" id="KW-1003">Cell membrane</keyword>
<dbReference type="Proteomes" id="UP000243924">
    <property type="component" value="Chromosome I"/>
</dbReference>
<organism evidence="13 14">
    <name type="scientific">Halopseudomonas salegens</name>
    <dbReference type="NCBI Taxonomy" id="1434072"/>
    <lineage>
        <taxon>Bacteria</taxon>
        <taxon>Pseudomonadati</taxon>
        <taxon>Pseudomonadota</taxon>
        <taxon>Gammaproteobacteria</taxon>
        <taxon>Pseudomonadales</taxon>
        <taxon>Pseudomonadaceae</taxon>
        <taxon>Halopseudomonas</taxon>
    </lineage>
</organism>
<dbReference type="Pfam" id="PF01061">
    <property type="entry name" value="ABC2_membrane"/>
    <property type="match status" value="1"/>
</dbReference>
<feature type="transmembrane region" description="Helical" evidence="11">
    <location>
        <begin position="20"/>
        <end position="43"/>
    </location>
</feature>
<evidence type="ECO:0000256" key="6">
    <source>
        <dbReference type="ARBA" id="ARBA00022692"/>
    </source>
</evidence>
<evidence type="ECO:0000256" key="7">
    <source>
        <dbReference type="ARBA" id="ARBA00022903"/>
    </source>
</evidence>
<evidence type="ECO:0000256" key="5">
    <source>
        <dbReference type="ARBA" id="ARBA00022597"/>
    </source>
</evidence>
<sequence>MLNYLNLLRQITLRDILSRYKGAAMGLVWSFVTPLAMLVVYTFVFSEVFGARWHVGSDDRVGFAINLFAGLIVHGAFAECASRATGLIAQNQNYVKRVVFPLWLLSPMVMLSALFHAMISFLVLLLAFAWFYGFVHWQVIFLPIVLLPYVIFLLGVIWLLSALGVFLRDIGQVMPVLITAMLFMAPVFYPVNALPEAFQGWLYFNPLTPAIEMIRALLVVGELPSLALYCKYSLASALAAACGLAFFLRVRKGFADVL</sequence>
<dbReference type="STRING" id="1434072.SAMN05216210_3352"/>
<dbReference type="PANTHER" id="PTHR30413:SF10">
    <property type="entry name" value="CAPSULE POLYSACCHARIDE EXPORT INNER-MEMBRANE PROTEIN CTRC"/>
    <property type="match status" value="1"/>
</dbReference>
<dbReference type="InterPro" id="IPR013525">
    <property type="entry name" value="ABC2_TM"/>
</dbReference>
<dbReference type="PROSITE" id="PS51012">
    <property type="entry name" value="ABC_TM2"/>
    <property type="match status" value="1"/>
</dbReference>
<dbReference type="GO" id="GO:0015920">
    <property type="term" value="P:lipopolysaccharide transport"/>
    <property type="evidence" value="ECO:0007669"/>
    <property type="project" value="TreeGrafter"/>
</dbReference>
<keyword evidence="14" id="KW-1185">Reference proteome</keyword>
<feature type="transmembrane region" description="Helical" evidence="11">
    <location>
        <begin position="63"/>
        <end position="81"/>
    </location>
</feature>
<evidence type="ECO:0000256" key="10">
    <source>
        <dbReference type="ARBA" id="ARBA00023136"/>
    </source>
</evidence>
<dbReference type="GO" id="GO:0015774">
    <property type="term" value="P:polysaccharide transport"/>
    <property type="evidence" value="ECO:0007669"/>
    <property type="project" value="UniProtKB-KW"/>
</dbReference>
<keyword evidence="5" id="KW-0762">Sugar transport</keyword>
<feature type="transmembrane region" description="Helical" evidence="11">
    <location>
        <begin position="139"/>
        <end position="166"/>
    </location>
</feature>
<keyword evidence="10 11" id="KW-0472">Membrane</keyword>
<evidence type="ECO:0000256" key="8">
    <source>
        <dbReference type="ARBA" id="ARBA00022989"/>
    </source>
</evidence>
<evidence type="ECO:0000256" key="11">
    <source>
        <dbReference type="RuleBase" id="RU361157"/>
    </source>
</evidence>
<evidence type="ECO:0000256" key="4">
    <source>
        <dbReference type="ARBA" id="ARBA00022475"/>
    </source>
</evidence>
<dbReference type="PANTHER" id="PTHR30413">
    <property type="entry name" value="INNER MEMBRANE TRANSPORT PERMEASE"/>
    <property type="match status" value="1"/>
</dbReference>
<gene>
    <name evidence="13" type="ORF">SAMN05216210_3352</name>
</gene>
<feature type="transmembrane region" description="Helical" evidence="11">
    <location>
        <begin position="226"/>
        <end position="248"/>
    </location>
</feature>
<comment type="subcellular location">
    <subcellularLocation>
        <location evidence="11">Cell inner membrane</location>
        <topology evidence="11">Multi-pass membrane protein</topology>
    </subcellularLocation>
    <subcellularLocation>
        <location evidence="1">Cell membrane</location>
        <topology evidence="1">Multi-pass membrane protein</topology>
    </subcellularLocation>
</comment>
<evidence type="ECO:0000313" key="13">
    <source>
        <dbReference type="EMBL" id="SDU35992.1"/>
    </source>
</evidence>
<keyword evidence="6 11" id="KW-0812">Transmembrane</keyword>
<dbReference type="InterPro" id="IPR047817">
    <property type="entry name" value="ABC2_TM_bact-type"/>
</dbReference>
<dbReference type="EMBL" id="LT629787">
    <property type="protein sequence ID" value="SDU35992.1"/>
    <property type="molecule type" value="Genomic_DNA"/>
</dbReference>
<protein>
    <recommendedName>
        <fullName evidence="11">Transport permease protein</fullName>
    </recommendedName>
</protein>
<reference evidence="14" key="1">
    <citation type="submission" date="2016-10" db="EMBL/GenBank/DDBJ databases">
        <authorList>
            <person name="Varghese N."/>
            <person name="Submissions S."/>
        </authorList>
    </citation>
    <scope>NUCLEOTIDE SEQUENCE [LARGE SCALE GENOMIC DNA]</scope>
    <source>
        <strain evidence="14">CECT 8338</strain>
    </source>
</reference>
<feature type="transmembrane region" description="Helical" evidence="11">
    <location>
        <begin position="173"/>
        <end position="191"/>
    </location>
</feature>
<keyword evidence="8 11" id="KW-1133">Transmembrane helix</keyword>
<dbReference type="RefSeq" id="WP_197675033.1">
    <property type="nucleotide sequence ID" value="NZ_LT629787.1"/>
</dbReference>
<dbReference type="AlphaFoldDB" id="A0A1H2HVS5"/>
<accession>A0A1H2HVS5</accession>
<evidence type="ECO:0000256" key="3">
    <source>
        <dbReference type="ARBA" id="ARBA00022448"/>
    </source>
</evidence>
<dbReference type="PIRSF" id="PIRSF006648">
    <property type="entry name" value="DrrB"/>
    <property type="match status" value="1"/>
</dbReference>
<dbReference type="GO" id="GO:0140359">
    <property type="term" value="F:ABC-type transporter activity"/>
    <property type="evidence" value="ECO:0007669"/>
    <property type="project" value="InterPro"/>
</dbReference>
<comment type="similarity">
    <text evidence="2 11">Belongs to the ABC-2 integral membrane protein family.</text>
</comment>
<feature type="transmembrane region" description="Helical" evidence="11">
    <location>
        <begin position="102"/>
        <end position="133"/>
    </location>
</feature>
<evidence type="ECO:0000259" key="12">
    <source>
        <dbReference type="PROSITE" id="PS51012"/>
    </source>
</evidence>
<dbReference type="InterPro" id="IPR000412">
    <property type="entry name" value="ABC_2_transport"/>
</dbReference>